<keyword evidence="8 14" id="KW-0406">Ion transport</keyword>
<comment type="subcellular location">
    <subcellularLocation>
        <location evidence="1 14">Mitochondrion membrane</location>
        <topology evidence="1 14">Single-pass membrane protein</topology>
    </subcellularLocation>
</comment>
<dbReference type="GO" id="GO:0015078">
    <property type="term" value="F:proton transmembrane transporter activity"/>
    <property type="evidence" value="ECO:0007669"/>
    <property type="project" value="InterPro"/>
</dbReference>
<evidence type="ECO:0000256" key="12">
    <source>
        <dbReference type="ARBA" id="ARBA00053067"/>
    </source>
</evidence>
<evidence type="ECO:0000256" key="10">
    <source>
        <dbReference type="ARBA" id="ARBA00023136"/>
    </source>
</evidence>
<organism evidence="17">
    <name type="scientific">Leocottus kesslerii</name>
    <name type="common">Kessler's sculpin</name>
    <name type="synonym">Cottus kesslerii</name>
    <dbReference type="NCBI Taxonomy" id="8099"/>
    <lineage>
        <taxon>Eukaryota</taxon>
        <taxon>Metazoa</taxon>
        <taxon>Chordata</taxon>
        <taxon>Craniata</taxon>
        <taxon>Vertebrata</taxon>
        <taxon>Euteleostomi</taxon>
        <taxon>Actinopterygii</taxon>
        <taxon>Neopterygii</taxon>
        <taxon>Teleostei</taxon>
        <taxon>Neoteleostei</taxon>
        <taxon>Acanthomorphata</taxon>
        <taxon>Eupercaria</taxon>
        <taxon>Perciformes</taxon>
        <taxon>Cottioidei</taxon>
        <taxon>Cottales</taxon>
        <taxon>Cottidae</taxon>
        <taxon>Leocottus</taxon>
    </lineage>
</organism>
<evidence type="ECO:0000256" key="7">
    <source>
        <dbReference type="ARBA" id="ARBA00022989"/>
    </source>
</evidence>
<feature type="non-terminal residue" evidence="17">
    <location>
        <position position="135"/>
    </location>
</feature>
<evidence type="ECO:0000256" key="16">
    <source>
        <dbReference type="SAM" id="SignalP"/>
    </source>
</evidence>
<evidence type="ECO:0000256" key="9">
    <source>
        <dbReference type="ARBA" id="ARBA00023128"/>
    </source>
</evidence>
<evidence type="ECO:0000256" key="11">
    <source>
        <dbReference type="ARBA" id="ARBA00023310"/>
    </source>
</evidence>
<reference evidence="17" key="1">
    <citation type="journal article" date="1995" name="J. Mol. Evol.">
        <title>The evolutionary relationships of two families of cottoid fishes of Lake Baikal (east Siberia) as suggested by analysis of mitochondrial DNA.</title>
        <authorList>
            <person name="Slobodyanyuk SJa"/>
            <person name="Kirilchik S.V."/>
            <person name="Pavlova M.E."/>
            <person name="Belikov S.I."/>
            <person name="Novitsky A.L."/>
        </authorList>
    </citation>
    <scope>NUCLEOTIDE SEQUENCE</scope>
    <source>
        <tissue evidence="17">Liver</tissue>
    </source>
</reference>
<dbReference type="Pfam" id="PF00895">
    <property type="entry name" value="ATP-synt_8"/>
    <property type="match status" value="1"/>
</dbReference>
<evidence type="ECO:0000256" key="15">
    <source>
        <dbReference type="SAM" id="Phobius"/>
    </source>
</evidence>
<dbReference type="AlphaFoldDB" id="Q36742"/>
<comment type="function">
    <text evidence="12">Subunit 8, of the mitochondrial membrane ATP synthase complex (F(1)F(0) ATP synthase or Complex V) that produces ATP from ADP in the presence of a proton gradient across the membrane which is generated by electron transport complexes of the respiratory chain. ATP synthase complex consist of a soluble F(1) head domain - the catalytic core - and a membrane F(1) domain - the membrane proton channel. These two domains are linked by a central stalk rotating inside the F(1) region and a stationary peripheral stalk. During catalysis, ATP synthesis in the catalytic domain of F(1) is coupled via a rotary mechanism of the central stalk subunits to proton translocation. In vivo, can only synthesize ATP although its ATP hydrolase activity can be activated artificially in vitro. Part of the complex F(0) domain.</text>
</comment>
<evidence type="ECO:0000256" key="8">
    <source>
        <dbReference type="ARBA" id="ARBA00023065"/>
    </source>
</evidence>
<name>Q36742_LEOKE</name>
<accession>Q36742</accession>
<feature type="chain" id="PRO_5004221669" description="ATP synthase complex subunit 8" evidence="16">
    <location>
        <begin position="31"/>
        <end position="135"/>
    </location>
</feature>
<evidence type="ECO:0000256" key="6">
    <source>
        <dbReference type="ARBA" id="ARBA00022781"/>
    </source>
</evidence>
<dbReference type="GO" id="GO:0045259">
    <property type="term" value="C:proton-transporting ATP synthase complex"/>
    <property type="evidence" value="ECO:0007669"/>
    <property type="project" value="UniProtKB-KW"/>
</dbReference>
<protein>
    <recommendedName>
        <fullName evidence="14">ATP synthase complex subunit 8</fullName>
    </recommendedName>
</protein>
<evidence type="ECO:0000256" key="2">
    <source>
        <dbReference type="ARBA" id="ARBA00008892"/>
    </source>
</evidence>
<keyword evidence="7 15" id="KW-1133">Transmembrane helix</keyword>
<evidence type="ECO:0000313" key="17">
    <source>
        <dbReference type="EMBL" id="AAD14277.1"/>
    </source>
</evidence>
<feature type="signal peptide" evidence="16">
    <location>
        <begin position="1"/>
        <end position="30"/>
    </location>
</feature>
<dbReference type="InterPro" id="IPR050635">
    <property type="entry name" value="ATPase_protein_8"/>
</dbReference>
<sequence>MPQLNPAPWFAILVFSWLVFLAIIPPKVMAHTFPNEPTLQSAEKPKTEPWTWPMTVSLFDQFMSPTLLGIPLIALAITLPWIMYPAPTTRWLNSRFLALQGWFINRFTQQLLLPLSLGGHKWAALLTSLMIFLIT</sequence>
<dbReference type="EMBL" id="S78299">
    <property type="protein sequence ID" value="AAD14277.1"/>
    <property type="molecule type" value="Genomic_DNA"/>
</dbReference>
<comment type="similarity">
    <text evidence="2 14">Belongs to the ATPase protein 8 family.</text>
</comment>
<feature type="transmembrane region" description="Helical" evidence="15">
    <location>
        <begin position="111"/>
        <end position="134"/>
    </location>
</feature>
<keyword evidence="6 14" id="KW-0375">Hydrogen ion transport</keyword>
<feature type="transmembrane region" description="Helical" evidence="15">
    <location>
        <begin position="62"/>
        <end position="84"/>
    </location>
</feature>
<keyword evidence="9 14" id="KW-0496">Mitochondrion</keyword>
<comment type="subunit">
    <text evidence="13">Component of the ATP synthase complex composed at least of ATP5F1A/subunit alpha, ATP5F1B/subunit beta, ATP5MC1/subunit c (homooctomer), MT-ATP6/subunit a, MT-ATP8/subunit 8, ATP5ME/subunit e, ATP5MF/subunit f, ATP5MG/subunit g, ATP5MK/subunit k, ATP5MJ/subunit j, ATP5F1C/subunit gamma, ATP5F1D/subunit delta, ATP5F1E/subunit epsilon, ATP5PF/subunit F6, ATP5PB/subunit b, ATP5PD/subunit d, ATP5PO/subunit OSCP. ATP synthase complex consists of a soluble F(1) head domain (subunits alpha(3) and beta(3)) - the catalytic core - and a membrane F(0) domain - the membrane proton channel (subunits c, a, 8, e, f, g, k and j). These two domains are linked by a central stalk (subunits gamma, delta, and epsilon) rotating inside the F1 region and a stationary peripheral stalk (subunits F6, b, d, and OSCP).</text>
</comment>
<keyword evidence="4 14" id="KW-0138">CF(0)</keyword>
<dbReference type="GO" id="GO:0031966">
    <property type="term" value="C:mitochondrial membrane"/>
    <property type="evidence" value="ECO:0007669"/>
    <property type="project" value="UniProtKB-SubCell"/>
</dbReference>
<dbReference type="PANTHER" id="PTHR39937">
    <property type="entry name" value="ATP SYNTHASE PROTEIN 8"/>
    <property type="match status" value="1"/>
</dbReference>
<keyword evidence="11" id="KW-0066">ATP synthesis</keyword>
<evidence type="ECO:0000256" key="4">
    <source>
        <dbReference type="ARBA" id="ARBA00022547"/>
    </source>
</evidence>
<keyword evidence="3 14" id="KW-0813">Transport</keyword>
<dbReference type="GO" id="GO:0015986">
    <property type="term" value="P:proton motive force-driven ATP synthesis"/>
    <property type="evidence" value="ECO:0007669"/>
    <property type="project" value="InterPro"/>
</dbReference>
<evidence type="ECO:0000256" key="3">
    <source>
        <dbReference type="ARBA" id="ARBA00022448"/>
    </source>
</evidence>
<keyword evidence="5 14" id="KW-0812">Transmembrane</keyword>
<evidence type="ECO:0000256" key="5">
    <source>
        <dbReference type="ARBA" id="ARBA00022692"/>
    </source>
</evidence>
<geneLocation type="mitochondrion" evidence="17"/>
<dbReference type="PANTHER" id="PTHR39937:SF1">
    <property type="entry name" value="ATP SYNTHASE PROTEIN 8"/>
    <property type="match status" value="1"/>
</dbReference>
<evidence type="ECO:0000256" key="14">
    <source>
        <dbReference type="RuleBase" id="RU003661"/>
    </source>
</evidence>
<keyword evidence="16" id="KW-0732">Signal</keyword>
<proteinExistence type="inferred from homology"/>
<dbReference type="InterPro" id="IPR001421">
    <property type="entry name" value="ATP8_metazoa"/>
</dbReference>
<evidence type="ECO:0000256" key="13">
    <source>
        <dbReference type="ARBA" id="ARBA00064647"/>
    </source>
</evidence>
<keyword evidence="10 15" id="KW-0472">Membrane</keyword>
<evidence type="ECO:0000256" key="1">
    <source>
        <dbReference type="ARBA" id="ARBA00004304"/>
    </source>
</evidence>